<organism evidence="16 17">
    <name type="scientific">Rhizomicrobium palustre</name>
    <dbReference type="NCBI Taxonomy" id="189966"/>
    <lineage>
        <taxon>Bacteria</taxon>
        <taxon>Pseudomonadati</taxon>
        <taxon>Pseudomonadota</taxon>
        <taxon>Alphaproteobacteria</taxon>
        <taxon>Micropepsales</taxon>
        <taxon>Micropepsaceae</taxon>
        <taxon>Rhizomicrobium</taxon>
    </lineage>
</organism>
<dbReference type="InterPro" id="IPR044298">
    <property type="entry name" value="MIG/MutY"/>
</dbReference>
<reference evidence="16 17" key="1">
    <citation type="submission" date="2020-03" db="EMBL/GenBank/DDBJ databases">
        <title>Genomic Encyclopedia of Type Strains, Phase IV (KMG-IV): sequencing the most valuable type-strain genomes for metagenomic binning, comparative biology and taxonomic classification.</title>
        <authorList>
            <person name="Goeker M."/>
        </authorList>
    </citation>
    <scope>NUCLEOTIDE SEQUENCE [LARGE SCALE GENOMIC DNA]</scope>
    <source>
        <strain evidence="16 17">DSM 19867</strain>
    </source>
</reference>
<evidence type="ECO:0000256" key="3">
    <source>
        <dbReference type="ARBA" id="ARBA00008343"/>
    </source>
</evidence>
<keyword evidence="17" id="KW-1185">Reference proteome</keyword>
<keyword evidence="11" id="KW-0411">Iron-sulfur</keyword>
<evidence type="ECO:0000256" key="9">
    <source>
        <dbReference type="ARBA" id="ARBA00022801"/>
    </source>
</evidence>
<dbReference type="GO" id="GO:0000701">
    <property type="term" value="F:purine-specific mismatch base pair DNA N-glycosylase activity"/>
    <property type="evidence" value="ECO:0007669"/>
    <property type="project" value="UniProtKB-EC"/>
</dbReference>
<name>A0A846N2K7_9PROT</name>
<evidence type="ECO:0000256" key="8">
    <source>
        <dbReference type="ARBA" id="ARBA00022763"/>
    </source>
</evidence>
<comment type="cofactor">
    <cofactor evidence="14">
        <name>[4Fe-4S] cluster</name>
        <dbReference type="ChEBI" id="CHEBI:49883"/>
    </cofactor>
    <text evidence="14">Binds 1 [4Fe-4S] cluster.</text>
</comment>
<dbReference type="Gene3D" id="1.10.1670.10">
    <property type="entry name" value="Helix-hairpin-Helix base-excision DNA repair enzymes (C-terminal)"/>
    <property type="match status" value="1"/>
</dbReference>
<dbReference type="InterPro" id="IPR005760">
    <property type="entry name" value="A/G_AdeGlyc_MutY"/>
</dbReference>
<keyword evidence="10 14" id="KW-0408">Iron</keyword>
<dbReference type="InterPro" id="IPR004036">
    <property type="entry name" value="Endonuclease-III-like_CS2"/>
</dbReference>
<evidence type="ECO:0000256" key="2">
    <source>
        <dbReference type="ARBA" id="ARBA00002933"/>
    </source>
</evidence>
<dbReference type="InterPro" id="IPR000445">
    <property type="entry name" value="HhH_motif"/>
</dbReference>
<keyword evidence="7" id="KW-0479">Metal-binding</keyword>
<evidence type="ECO:0000256" key="11">
    <source>
        <dbReference type="ARBA" id="ARBA00023014"/>
    </source>
</evidence>
<evidence type="ECO:0000256" key="1">
    <source>
        <dbReference type="ARBA" id="ARBA00000843"/>
    </source>
</evidence>
<evidence type="ECO:0000256" key="5">
    <source>
        <dbReference type="ARBA" id="ARBA00022023"/>
    </source>
</evidence>
<keyword evidence="6" id="KW-0004">4Fe-4S</keyword>
<evidence type="ECO:0000256" key="13">
    <source>
        <dbReference type="ARBA" id="ARBA00023295"/>
    </source>
</evidence>
<dbReference type="Gene3D" id="3.90.79.10">
    <property type="entry name" value="Nucleoside Triphosphate Pyrophosphohydrolase"/>
    <property type="match status" value="1"/>
</dbReference>
<evidence type="ECO:0000313" key="16">
    <source>
        <dbReference type="EMBL" id="NIK90168.1"/>
    </source>
</evidence>
<dbReference type="InterPro" id="IPR029119">
    <property type="entry name" value="MutY_C"/>
</dbReference>
<dbReference type="PROSITE" id="PS01155">
    <property type="entry name" value="ENDONUCLEASE_III_2"/>
    <property type="match status" value="1"/>
</dbReference>
<evidence type="ECO:0000256" key="10">
    <source>
        <dbReference type="ARBA" id="ARBA00023004"/>
    </source>
</evidence>
<dbReference type="RefSeq" id="WP_208414931.1">
    <property type="nucleotide sequence ID" value="NZ_BAAADC010000001.1"/>
</dbReference>
<dbReference type="GO" id="GO:0035485">
    <property type="term" value="F:adenine/guanine mispair binding"/>
    <property type="evidence" value="ECO:0007669"/>
    <property type="project" value="TreeGrafter"/>
</dbReference>
<evidence type="ECO:0000313" key="17">
    <source>
        <dbReference type="Proteomes" id="UP000570514"/>
    </source>
</evidence>
<dbReference type="InterPro" id="IPR003265">
    <property type="entry name" value="HhH-GPD_domain"/>
</dbReference>
<dbReference type="GO" id="GO:0051539">
    <property type="term" value="F:4 iron, 4 sulfur cluster binding"/>
    <property type="evidence" value="ECO:0007669"/>
    <property type="project" value="UniProtKB-UniRule"/>
</dbReference>
<evidence type="ECO:0000256" key="14">
    <source>
        <dbReference type="RuleBase" id="RU365096"/>
    </source>
</evidence>
<comment type="catalytic activity">
    <reaction evidence="1 14">
        <text>Hydrolyzes free adenine bases from 7,8-dihydro-8-oxoguanine:adenine mismatched double-stranded DNA, leaving an apurinic site.</text>
        <dbReference type="EC" id="3.2.2.31"/>
    </reaction>
</comment>
<dbReference type="SUPFAM" id="SSF55811">
    <property type="entry name" value="Nudix"/>
    <property type="match status" value="1"/>
</dbReference>
<dbReference type="SMART" id="SM00478">
    <property type="entry name" value="ENDO3c"/>
    <property type="match status" value="1"/>
</dbReference>
<keyword evidence="12" id="KW-0234">DNA repair</keyword>
<dbReference type="NCBIfam" id="TIGR01084">
    <property type="entry name" value="mutY"/>
    <property type="match status" value="1"/>
</dbReference>
<dbReference type="GO" id="GO:0032357">
    <property type="term" value="F:oxidized purine DNA binding"/>
    <property type="evidence" value="ECO:0007669"/>
    <property type="project" value="TreeGrafter"/>
</dbReference>
<evidence type="ECO:0000256" key="12">
    <source>
        <dbReference type="ARBA" id="ARBA00023204"/>
    </source>
</evidence>
<dbReference type="EC" id="3.2.2.31" evidence="4 14"/>
<dbReference type="PROSITE" id="PS00764">
    <property type="entry name" value="ENDONUCLEASE_III_1"/>
    <property type="match status" value="1"/>
</dbReference>
<comment type="caution">
    <text evidence="16">The sequence shown here is derived from an EMBL/GenBank/DDBJ whole genome shotgun (WGS) entry which is preliminary data.</text>
</comment>
<dbReference type="Proteomes" id="UP000570514">
    <property type="component" value="Unassembled WGS sequence"/>
</dbReference>
<dbReference type="PANTHER" id="PTHR42944">
    <property type="entry name" value="ADENINE DNA GLYCOSYLASE"/>
    <property type="match status" value="1"/>
</dbReference>
<evidence type="ECO:0000256" key="6">
    <source>
        <dbReference type="ARBA" id="ARBA00022485"/>
    </source>
</evidence>
<comment type="function">
    <text evidence="2">Adenine glycosylase active on G-A mispairs. MutY also corrects error-prone DNA synthesis past GO lesions which are due to the oxidatively damaged form of guanine: 7,8-dihydro-8-oxoguanine (8-oxo-dGTP).</text>
</comment>
<feature type="domain" description="HhH-GPD" evidence="15">
    <location>
        <begin position="46"/>
        <end position="195"/>
    </location>
</feature>
<dbReference type="EMBL" id="JAASRM010000001">
    <property type="protein sequence ID" value="NIK90168.1"/>
    <property type="molecule type" value="Genomic_DNA"/>
</dbReference>
<keyword evidence="8 14" id="KW-0227">DNA damage</keyword>
<dbReference type="GO" id="GO:0006298">
    <property type="term" value="P:mismatch repair"/>
    <property type="evidence" value="ECO:0007669"/>
    <property type="project" value="TreeGrafter"/>
</dbReference>
<dbReference type="SUPFAM" id="SSF48150">
    <property type="entry name" value="DNA-glycosylase"/>
    <property type="match status" value="1"/>
</dbReference>
<dbReference type="InterPro" id="IPR011257">
    <property type="entry name" value="DNA_glycosylase"/>
</dbReference>
<keyword evidence="13 14" id="KW-0326">Glycosidase</keyword>
<evidence type="ECO:0000259" key="15">
    <source>
        <dbReference type="SMART" id="SM00478"/>
    </source>
</evidence>
<dbReference type="GO" id="GO:0006284">
    <property type="term" value="P:base-excision repair"/>
    <property type="evidence" value="ECO:0007669"/>
    <property type="project" value="UniProtKB-UniRule"/>
</dbReference>
<dbReference type="InterPro" id="IPR015797">
    <property type="entry name" value="NUDIX_hydrolase-like_dom_sf"/>
</dbReference>
<dbReference type="CDD" id="cd03431">
    <property type="entry name" value="NUDIX_DNA_Glycosylase_C-MutY"/>
    <property type="match status" value="1"/>
</dbReference>
<dbReference type="FunFam" id="1.10.340.30:FF:000002">
    <property type="entry name" value="Adenine DNA glycosylase"/>
    <property type="match status" value="1"/>
</dbReference>
<dbReference type="AlphaFoldDB" id="A0A846N2K7"/>
<dbReference type="Pfam" id="PF00730">
    <property type="entry name" value="HhH-GPD"/>
    <property type="match status" value="1"/>
</dbReference>
<dbReference type="GO" id="GO:0034039">
    <property type="term" value="F:8-oxo-7,8-dihydroguanine DNA N-glycosylase activity"/>
    <property type="evidence" value="ECO:0007669"/>
    <property type="project" value="TreeGrafter"/>
</dbReference>
<proteinExistence type="inferred from homology"/>
<sequence>MDSTEPQAKVSTLLLAWYDRHRRVLPWRALPGKKADPYRVWLSEIMLQQTTVQAVGPYFKDFLSRWPRVEDLAAAPLDEVLAAWAGLGYYARARNLHKAAKVVAEEMGGKFPDTAEGLRALPGVGPYTAGAIAAIAFDRPEAAMDANAERVVARLFAITAPLPGSKPEIIARGKGLVPQNRAGDFAQAMMDLGSAICTVKRPACGNCPLRALCAAEAQGIAENLPVKGPKTVRPIKRGAAFVVRDRKGAVLLIKRPEKGLLGGMLEPPLGPWTEKFPKPAEALKQAPFEADWKKLPGIVRHVFTHFELEIEAWVAEVKARPSSLWKDAPREILWVDVERLGAVALPTVMKKIITHAIEDEGPLFRKKG</sequence>
<gene>
    <name evidence="16" type="ORF">FHS83_003486</name>
</gene>
<accession>A0A846N2K7</accession>
<dbReference type="GO" id="GO:0046872">
    <property type="term" value="F:metal ion binding"/>
    <property type="evidence" value="ECO:0007669"/>
    <property type="project" value="UniProtKB-UniRule"/>
</dbReference>
<dbReference type="PANTHER" id="PTHR42944:SF1">
    <property type="entry name" value="ADENINE DNA GLYCOSYLASE"/>
    <property type="match status" value="1"/>
</dbReference>
<comment type="similarity">
    <text evidence="3 14">Belongs to the Nth/MutY family.</text>
</comment>
<dbReference type="Pfam" id="PF14815">
    <property type="entry name" value="NUDIX_4"/>
    <property type="match status" value="1"/>
</dbReference>
<keyword evidence="9 16" id="KW-0378">Hydrolase</keyword>
<evidence type="ECO:0000256" key="4">
    <source>
        <dbReference type="ARBA" id="ARBA00012045"/>
    </source>
</evidence>
<dbReference type="CDD" id="cd00056">
    <property type="entry name" value="ENDO3c"/>
    <property type="match status" value="1"/>
</dbReference>
<dbReference type="InterPro" id="IPR004035">
    <property type="entry name" value="Endouclease-III_FeS-bd_BS"/>
</dbReference>
<dbReference type="Pfam" id="PF00633">
    <property type="entry name" value="HHH"/>
    <property type="match status" value="1"/>
</dbReference>
<dbReference type="Gene3D" id="1.10.340.30">
    <property type="entry name" value="Hypothetical protein, domain 2"/>
    <property type="match status" value="1"/>
</dbReference>
<dbReference type="InterPro" id="IPR023170">
    <property type="entry name" value="HhH_base_excis_C"/>
</dbReference>
<evidence type="ECO:0000256" key="7">
    <source>
        <dbReference type="ARBA" id="ARBA00022723"/>
    </source>
</evidence>
<protein>
    <recommendedName>
        <fullName evidence="5 14">Adenine DNA glycosylase</fullName>
        <ecNumber evidence="4 14">3.2.2.31</ecNumber>
    </recommendedName>
</protein>